<feature type="region of interest" description="Disordered" evidence="1">
    <location>
        <begin position="327"/>
        <end position="364"/>
    </location>
</feature>
<dbReference type="Proteomes" id="UP000027222">
    <property type="component" value="Unassembled WGS sequence"/>
</dbReference>
<dbReference type="EMBL" id="KL142396">
    <property type="protein sequence ID" value="KDR70587.1"/>
    <property type="molecule type" value="Genomic_DNA"/>
</dbReference>
<protein>
    <submittedName>
        <fullName evidence="2">Uncharacterized protein</fullName>
    </submittedName>
</protein>
<organism evidence="2 3">
    <name type="scientific">Galerina marginata (strain CBS 339.88)</name>
    <dbReference type="NCBI Taxonomy" id="685588"/>
    <lineage>
        <taxon>Eukaryota</taxon>
        <taxon>Fungi</taxon>
        <taxon>Dikarya</taxon>
        <taxon>Basidiomycota</taxon>
        <taxon>Agaricomycotina</taxon>
        <taxon>Agaricomycetes</taxon>
        <taxon>Agaricomycetidae</taxon>
        <taxon>Agaricales</taxon>
        <taxon>Agaricineae</taxon>
        <taxon>Strophariaceae</taxon>
        <taxon>Galerina</taxon>
    </lineage>
</organism>
<evidence type="ECO:0000256" key="1">
    <source>
        <dbReference type="SAM" id="MobiDB-lite"/>
    </source>
</evidence>
<keyword evidence="3" id="KW-1185">Reference proteome</keyword>
<dbReference type="HOGENOM" id="CLU_760857_0_0_1"/>
<reference evidence="3" key="1">
    <citation type="journal article" date="2014" name="Proc. Natl. Acad. Sci. U.S.A.">
        <title>Extensive sampling of basidiomycete genomes demonstrates inadequacy of the white-rot/brown-rot paradigm for wood decay fungi.</title>
        <authorList>
            <person name="Riley R."/>
            <person name="Salamov A.A."/>
            <person name="Brown D.W."/>
            <person name="Nagy L.G."/>
            <person name="Floudas D."/>
            <person name="Held B.W."/>
            <person name="Levasseur A."/>
            <person name="Lombard V."/>
            <person name="Morin E."/>
            <person name="Otillar R."/>
            <person name="Lindquist E.A."/>
            <person name="Sun H."/>
            <person name="LaButti K.M."/>
            <person name="Schmutz J."/>
            <person name="Jabbour D."/>
            <person name="Luo H."/>
            <person name="Baker S.E."/>
            <person name="Pisabarro A.G."/>
            <person name="Walton J.D."/>
            <person name="Blanchette R.A."/>
            <person name="Henrissat B."/>
            <person name="Martin F."/>
            <person name="Cullen D."/>
            <person name="Hibbett D.S."/>
            <person name="Grigoriev I.V."/>
        </authorList>
    </citation>
    <scope>NUCLEOTIDE SEQUENCE [LARGE SCALE GENOMIC DNA]</scope>
    <source>
        <strain evidence="3">CBS 339.88</strain>
    </source>
</reference>
<gene>
    <name evidence="2" type="ORF">GALMADRAFT_214364</name>
</gene>
<dbReference type="AlphaFoldDB" id="A0A067SKN0"/>
<proteinExistence type="predicted"/>
<evidence type="ECO:0000313" key="3">
    <source>
        <dbReference type="Proteomes" id="UP000027222"/>
    </source>
</evidence>
<accession>A0A067SKN0</accession>
<sequence length="364" mass="41491">MASWLGETSKLPASHRDEHGVFVFHATCCAQVDGNWQTATLHRCKDNDPVFHSLPEAKKRPIKSKAGRRKDVPPRVVCKACTQVEMVDKEEYDDAVEDNICDPDVTHLNEGHFIFGSGTRVVDDALWKRFQQGVIDYQLERLRLLSTKPFPYVSGSKPFRMNHDAHKHFMKHVLCYRKQELLNPRAVIQSSSFAKVPDPSDFVTTFYKDTEMPSVPPKETRYSRIRLQNYIIDIRRGKSSNKSYHVYTPIAAVPGVEWWPSLNVMPMDYDVRNIFNVTTLGPYSFSVFIQAAWTEKKVGGSKPKGCRPLEIVGASHRKRPLVSNIKNKEPAKKKQRNILANGPENCEPSELNTGTMHSGRKLVR</sequence>
<evidence type="ECO:0000313" key="2">
    <source>
        <dbReference type="EMBL" id="KDR70587.1"/>
    </source>
</evidence>
<dbReference type="OrthoDB" id="3025211at2759"/>
<name>A0A067SKN0_GALM3</name>